<organism evidence="2 3">
    <name type="scientific">Sporomusa termitida</name>
    <dbReference type="NCBI Taxonomy" id="2377"/>
    <lineage>
        <taxon>Bacteria</taxon>
        <taxon>Bacillati</taxon>
        <taxon>Bacillota</taxon>
        <taxon>Negativicutes</taxon>
        <taxon>Selenomonadales</taxon>
        <taxon>Sporomusaceae</taxon>
        <taxon>Sporomusa</taxon>
    </lineage>
</organism>
<dbReference type="SUPFAM" id="SSF56935">
    <property type="entry name" value="Porins"/>
    <property type="match status" value="1"/>
</dbReference>
<evidence type="ECO:0000313" key="3">
    <source>
        <dbReference type="Proteomes" id="UP000320776"/>
    </source>
</evidence>
<dbReference type="KEGG" id="sted:SPTER_10220"/>
<evidence type="ECO:0000313" key="2">
    <source>
        <dbReference type="EMBL" id="QDR79727.1"/>
    </source>
</evidence>
<feature type="signal peptide" evidence="1">
    <location>
        <begin position="1"/>
        <end position="19"/>
    </location>
</feature>
<accession>A0A517DQY2</accession>
<name>A0A517DQY2_9FIRM</name>
<dbReference type="EMBL" id="CP036259">
    <property type="protein sequence ID" value="QDR79727.1"/>
    <property type="molecule type" value="Genomic_DNA"/>
</dbReference>
<dbReference type="AlphaFoldDB" id="A0A517DQY2"/>
<reference evidence="2 3" key="1">
    <citation type="submission" date="2019-02" db="EMBL/GenBank/DDBJ databases">
        <title>Closed genome of Sporomusa termitida DSM 4440.</title>
        <authorList>
            <person name="Poehlein A."/>
            <person name="Daniel R."/>
        </authorList>
    </citation>
    <scope>NUCLEOTIDE SEQUENCE [LARGE SCALE GENOMIC DNA]</scope>
    <source>
        <strain evidence="2 3">DSM 4440</strain>
    </source>
</reference>
<gene>
    <name evidence="2" type="ORF">SPTER_10220</name>
</gene>
<keyword evidence="3" id="KW-1185">Reference proteome</keyword>
<keyword evidence="1" id="KW-0732">Signal</keyword>
<dbReference type="RefSeq" id="WP_144349330.1">
    <property type="nucleotide sequence ID" value="NZ_CP036259.1"/>
</dbReference>
<dbReference type="Proteomes" id="UP000320776">
    <property type="component" value="Chromosome"/>
</dbReference>
<proteinExistence type="predicted"/>
<evidence type="ECO:0000256" key="1">
    <source>
        <dbReference type="SAM" id="SignalP"/>
    </source>
</evidence>
<dbReference type="OrthoDB" id="1634655at2"/>
<feature type="chain" id="PRO_5038754317" evidence="1">
    <location>
        <begin position="20"/>
        <end position="384"/>
    </location>
</feature>
<protein>
    <submittedName>
        <fullName evidence="2">Uncharacterized protein</fullName>
    </submittedName>
</protein>
<sequence length="384" mass="42338">MKKLVSVLLAITALAGVFTGNPGSDKPAGRVYAAKAVAEQTDFAYGRAPLTASSIAAAAATGNNKEDNTGIGQQENPHPGDIDPATYASLIDELMQIGHRRSHPDHKMNIDGEIRLHYAQNSGPGRWDRDAAGIRTRLGFNADIFRDWRAYGLLDGQKSISNYNNRLSLARLYVTGTIGTTALRAGSFGYLMAEGNVYDSGFDGARLDFGGPVKYTLSYGETNDTIKTYVATARYQDFDYNLEAGVYHYQTDSSIRRQTTIRTLSGNYNFSNFGLGAMVLDSSVKDNRGEGIGYVFSLNYGDLKTWRPGTYRIFYKYYNQPQGTYIAHQMNGRGNSMQGFKGQGAGLNYTLAENLVGGIEYYDLTDKISGEKGETWWSHITHYF</sequence>